<evidence type="ECO:0000313" key="1">
    <source>
        <dbReference type="EMBL" id="KIK09849.1"/>
    </source>
</evidence>
<sequence length="97" mass="10912">MTVNPDFDKHTRSKYSQELAAYTLRQFSTARAQLDEGKKEDIAKLPAAYLRVVSAEKLSSHGMFIFVGYLASTELDIQQMGLALSRRNTRATSTIRV</sequence>
<reference evidence="2" key="2">
    <citation type="submission" date="2015-01" db="EMBL/GenBank/DDBJ databases">
        <title>Evolutionary Origins and Diversification of the Mycorrhizal Mutualists.</title>
        <authorList>
            <consortium name="DOE Joint Genome Institute"/>
            <consortium name="Mycorrhizal Genomics Consortium"/>
            <person name="Kohler A."/>
            <person name="Kuo A."/>
            <person name="Nagy L.G."/>
            <person name="Floudas D."/>
            <person name="Copeland A."/>
            <person name="Barry K.W."/>
            <person name="Cichocki N."/>
            <person name="Veneault-Fourrey C."/>
            <person name="LaButti K."/>
            <person name="Lindquist E.A."/>
            <person name="Lipzen A."/>
            <person name="Lundell T."/>
            <person name="Morin E."/>
            <person name="Murat C."/>
            <person name="Riley R."/>
            <person name="Ohm R."/>
            <person name="Sun H."/>
            <person name="Tunlid A."/>
            <person name="Henrissat B."/>
            <person name="Grigoriev I.V."/>
            <person name="Hibbett D.S."/>
            <person name="Martin F."/>
        </authorList>
    </citation>
    <scope>NUCLEOTIDE SEQUENCE [LARGE SCALE GENOMIC DNA]</scope>
    <source>
        <strain evidence="2">LaAM-08-1</strain>
    </source>
</reference>
<keyword evidence="2" id="KW-1185">Reference proteome</keyword>
<gene>
    <name evidence="1" type="ORF">K443DRAFT_81762</name>
</gene>
<accession>A0A0C9Y735</accession>
<dbReference type="OrthoDB" id="3262732at2759"/>
<dbReference type="EMBL" id="KN838537">
    <property type="protein sequence ID" value="KIK09849.1"/>
    <property type="molecule type" value="Genomic_DNA"/>
</dbReference>
<evidence type="ECO:0000313" key="2">
    <source>
        <dbReference type="Proteomes" id="UP000054477"/>
    </source>
</evidence>
<dbReference type="HOGENOM" id="CLU_183182_0_0_1"/>
<organism evidence="1 2">
    <name type="scientific">Laccaria amethystina LaAM-08-1</name>
    <dbReference type="NCBI Taxonomy" id="1095629"/>
    <lineage>
        <taxon>Eukaryota</taxon>
        <taxon>Fungi</taxon>
        <taxon>Dikarya</taxon>
        <taxon>Basidiomycota</taxon>
        <taxon>Agaricomycotina</taxon>
        <taxon>Agaricomycetes</taxon>
        <taxon>Agaricomycetidae</taxon>
        <taxon>Agaricales</taxon>
        <taxon>Agaricineae</taxon>
        <taxon>Hydnangiaceae</taxon>
        <taxon>Laccaria</taxon>
    </lineage>
</organism>
<reference evidence="1 2" key="1">
    <citation type="submission" date="2014-04" db="EMBL/GenBank/DDBJ databases">
        <authorList>
            <consortium name="DOE Joint Genome Institute"/>
            <person name="Kuo A."/>
            <person name="Kohler A."/>
            <person name="Nagy L.G."/>
            <person name="Floudas D."/>
            <person name="Copeland A."/>
            <person name="Barry K.W."/>
            <person name="Cichocki N."/>
            <person name="Veneault-Fourrey C."/>
            <person name="LaButti K."/>
            <person name="Lindquist E.A."/>
            <person name="Lipzen A."/>
            <person name="Lundell T."/>
            <person name="Morin E."/>
            <person name="Murat C."/>
            <person name="Sun H."/>
            <person name="Tunlid A."/>
            <person name="Henrissat B."/>
            <person name="Grigoriev I.V."/>
            <person name="Hibbett D.S."/>
            <person name="Martin F."/>
            <person name="Nordberg H.P."/>
            <person name="Cantor M.N."/>
            <person name="Hua S.X."/>
        </authorList>
    </citation>
    <scope>NUCLEOTIDE SEQUENCE [LARGE SCALE GENOMIC DNA]</scope>
    <source>
        <strain evidence="1 2">LaAM-08-1</strain>
    </source>
</reference>
<dbReference type="AlphaFoldDB" id="A0A0C9Y735"/>
<name>A0A0C9Y735_9AGAR</name>
<proteinExistence type="predicted"/>
<protein>
    <submittedName>
        <fullName evidence="1">Uncharacterized protein</fullName>
    </submittedName>
</protein>
<dbReference type="Proteomes" id="UP000054477">
    <property type="component" value="Unassembled WGS sequence"/>
</dbReference>